<evidence type="ECO:0000259" key="4">
    <source>
        <dbReference type="Pfam" id="PF00456"/>
    </source>
</evidence>
<dbReference type="Gene3D" id="3.40.50.970">
    <property type="match status" value="1"/>
</dbReference>
<dbReference type="SUPFAM" id="SSF52518">
    <property type="entry name" value="Thiamin diphosphate-binding fold (THDP-binding)"/>
    <property type="match status" value="1"/>
</dbReference>
<feature type="domain" description="Transketolase N-terminal" evidence="4">
    <location>
        <begin position="11"/>
        <end position="268"/>
    </location>
</feature>
<proteinExistence type="inferred from homology"/>
<comment type="cofactor">
    <cofactor evidence="1">
        <name>thiamine diphosphate</name>
        <dbReference type="ChEBI" id="CHEBI:58937"/>
    </cofactor>
</comment>
<gene>
    <name evidence="5" type="ORF">JI741_30385</name>
</gene>
<comment type="similarity">
    <text evidence="2">Belongs to the transketolase family.</text>
</comment>
<evidence type="ECO:0000256" key="3">
    <source>
        <dbReference type="ARBA" id="ARBA00023052"/>
    </source>
</evidence>
<reference evidence="5 6" key="1">
    <citation type="submission" date="2021-01" db="EMBL/GenBank/DDBJ databases">
        <title>Chryseolinea sp. Jin1 Genome sequencing and assembly.</title>
        <authorList>
            <person name="Kim I."/>
        </authorList>
    </citation>
    <scope>NUCLEOTIDE SEQUENCE [LARGE SCALE GENOMIC DNA]</scope>
    <source>
        <strain evidence="5 6">Jin1</strain>
    </source>
</reference>
<evidence type="ECO:0000313" key="5">
    <source>
        <dbReference type="EMBL" id="MBL0745579.1"/>
    </source>
</evidence>
<dbReference type="CDD" id="cd02012">
    <property type="entry name" value="TPP_TK"/>
    <property type="match status" value="1"/>
</dbReference>
<comment type="caution">
    <text evidence="5">The sequence shown here is derived from an EMBL/GenBank/DDBJ whole genome shotgun (WGS) entry which is preliminary data.</text>
</comment>
<sequence>MVDINELKMIATQVRRDIVRMVHKCQSGHPGGSLGCTDFLVALYFHHLKHDPGFNIDGPGEDLFFLSNGHISPVWYSVLARSGYFDVKELGTFRTLNSRLQGHPATHEKLPGIRIASGSLGQGLSVAIGAALSKKLNGDKHTIFSLHGDGELQEGQIWEAAMFAAHNKVDNLISTIDVNGQQIDGPTDRVLSLGNLRAKWEAFGWDVLAMHGNEMEDVLRVLEEAKQRLGKGKPVMILMKTNMGHGVDFMMGSHHWHGIAPNDEQLQNALLQLHSTLKDF</sequence>
<keyword evidence="6" id="KW-1185">Reference proteome</keyword>
<dbReference type="RefSeq" id="WP_202016078.1">
    <property type="nucleotide sequence ID" value="NZ_JAERRB010000017.1"/>
</dbReference>
<accession>A0ABS1L1P5</accession>
<organism evidence="5 6">
    <name type="scientific">Chryseolinea lacunae</name>
    <dbReference type="NCBI Taxonomy" id="2801331"/>
    <lineage>
        <taxon>Bacteria</taxon>
        <taxon>Pseudomonadati</taxon>
        <taxon>Bacteroidota</taxon>
        <taxon>Cytophagia</taxon>
        <taxon>Cytophagales</taxon>
        <taxon>Fulvivirgaceae</taxon>
        <taxon>Chryseolinea</taxon>
    </lineage>
</organism>
<evidence type="ECO:0000256" key="2">
    <source>
        <dbReference type="ARBA" id="ARBA00007131"/>
    </source>
</evidence>
<protein>
    <submittedName>
        <fullName evidence="5">Transketolase</fullName>
    </submittedName>
</protein>
<dbReference type="PANTHER" id="PTHR47514:SF1">
    <property type="entry name" value="TRANSKETOLASE N-TERMINAL SECTION-RELATED"/>
    <property type="match status" value="1"/>
</dbReference>
<keyword evidence="3" id="KW-0786">Thiamine pyrophosphate</keyword>
<dbReference type="Pfam" id="PF00456">
    <property type="entry name" value="Transketolase_N"/>
    <property type="match status" value="1"/>
</dbReference>
<dbReference type="InterPro" id="IPR029061">
    <property type="entry name" value="THDP-binding"/>
</dbReference>
<name>A0ABS1L1P5_9BACT</name>
<dbReference type="PANTHER" id="PTHR47514">
    <property type="entry name" value="TRANSKETOLASE N-TERMINAL SECTION-RELATED"/>
    <property type="match status" value="1"/>
</dbReference>
<dbReference type="Proteomes" id="UP000613030">
    <property type="component" value="Unassembled WGS sequence"/>
</dbReference>
<evidence type="ECO:0000313" key="6">
    <source>
        <dbReference type="Proteomes" id="UP000613030"/>
    </source>
</evidence>
<dbReference type="EMBL" id="JAERRB010000017">
    <property type="protein sequence ID" value="MBL0745579.1"/>
    <property type="molecule type" value="Genomic_DNA"/>
</dbReference>
<dbReference type="InterPro" id="IPR005474">
    <property type="entry name" value="Transketolase_N"/>
</dbReference>
<evidence type="ECO:0000256" key="1">
    <source>
        <dbReference type="ARBA" id="ARBA00001964"/>
    </source>
</evidence>